<protein>
    <submittedName>
        <fullName evidence="2">Acetamidase/formamidase family protein</fullName>
    </submittedName>
</protein>
<keyword evidence="1" id="KW-0732">Signal</keyword>
<dbReference type="Proteomes" id="UP001260534">
    <property type="component" value="Unassembled WGS sequence"/>
</dbReference>
<feature type="chain" id="PRO_5046943666" evidence="1">
    <location>
        <begin position="25"/>
        <end position="449"/>
    </location>
</feature>
<name>A0ABU2I3Q3_9XANT</name>
<dbReference type="RefSeq" id="WP_311163329.1">
    <property type="nucleotide sequence ID" value="NZ_JAQMHB010000001.1"/>
</dbReference>
<evidence type="ECO:0000313" key="2">
    <source>
        <dbReference type="EMBL" id="MDS9992777.1"/>
    </source>
</evidence>
<comment type="caution">
    <text evidence="2">The sequence shown here is derived from an EMBL/GenBank/DDBJ whole genome shotgun (WGS) entry which is preliminary data.</text>
</comment>
<dbReference type="Gene3D" id="3.10.28.20">
    <property type="entry name" value="Acetamidase/Formamidase-like domains"/>
    <property type="match status" value="1"/>
</dbReference>
<evidence type="ECO:0000313" key="3">
    <source>
        <dbReference type="Proteomes" id="UP001260534"/>
    </source>
</evidence>
<dbReference type="EMBL" id="JAQMHB010000001">
    <property type="protein sequence ID" value="MDS9992777.1"/>
    <property type="molecule type" value="Genomic_DNA"/>
</dbReference>
<dbReference type="PANTHER" id="PTHR31891:SF1">
    <property type="entry name" value="FORMAMIDASE C869.04-RELATED"/>
    <property type="match status" value="1"/>
</dbReference>
<dbReference type="InterPro" id="IPR004304">
    <property type="entry name" value="FmdA_AmdA"/>
</dbReference>
<proteinExistence type="predicted"/>
<gene>
    <name evidence="2" type="ORF">PNQ69_08335</name>
</gene>
<accession>A0ABU2I3Q3</accession>
<keyword evidence="3" id="KW-1185">Reference proteome</keyword>
<reference evidence="2 3" key="1">
    <citation type="submission" date="2023-01" db="EMBL/GenBank/DDBJ databases">
        <title>Xanthomonas hawaiianensis sp. nov. isolated from Araceae family in Hawaii.</title>
        <authorList>
            <person name="Chunag S.-C."/>
            <person name="Dobhal S."/>
            <person name="Alvarez A."/>
            <person name="Arif M."/>
        </authorList>
    </citation>
    <scope>NUCLEOTIDE SEQUENCE [LARGE SCALE GENOMIC DNA]</scope>
    <source>
        <strain evidence="2 3">A2111</strain>
    </source>
</reference>
<feature type="signal peptide" evidence="1">
    <location>
        <begin position="1"/>
        <end position="24"/>
    </location>
</feature>
<evidence type="ECO:0000256" key="1">
    <source>
        <dbReference type="SAM" id="SignalP"/>
    </source>
</evidence>
<organism evidence="2 3">
    <name type="scientific">Xanthomonas hawaiiensis</name>
    <dbReference type="NCBI Taxonomy" id="3003247"/>
    <lineage>
        <taxon>Bacteria</taxon>
        <taxon>Pseudomonadati</taxon>
        <taxon>Pseudomonadota</taxon>
        <taxon>Gammaproteobacteria</taxon>
        <taxon>Lysobacterales</taxon>
        <taxon>Lysobacteraceae</taxon>
        <taxon>Xanthomonas</taxon>
    </lineage>
</organism>
<dbReference type="Pfam" id="PF03069">
    <property type="entry name" value="FmdA_AmdA"/>
    <property type="match status" value="1"/>
</dbReference>
<dbReference type="Gene3D" id="2.60.120.580">
    <property type="entry name" value="Acetamidase/Formamidase-like domains"/>
    <property type="match status" value="1"/>
</dbReference>
<dbReference type="SUPFAM" id="SSF141130">
    <property type="entry name" value="Acetamidase/Formamidase-like"/>
    <property type="match status" value="1"/>
</dbReference>
<dbReference type="PANTHER" id="PTHR31891">
    <property type="entry name" value="FORMAMIDASE C869.04-RELATED"/>
    <property type="match status" value="1"/>
</dbReference>
<sequence length="449" mass="47327">MDGRNTRWATALGLALLAAAPAWASEQWIVATDLWGNRLYQTLELDAHGNRLQGRLDADPVQGTRTGNAIAFTATGADGRLSRFDGRVDGARMQGHSTRPDPNADDVRAAHTFDAWRVPARTSAVAQMHVFVPRDYANTFSADRAPALVLWPGDSVRTQTLDSGGVDADGKTRALFGNPQVGPFFVVGAEPGDMLAVHLVALRLNRDTADSLDGVVGRLQTPYMATQAAGLGKHVRWRLDRDAGTARPLDAQGPMRTFAVPVQPMLGGLAVAPGFGSAALSTGDTGVGGGNMDFNAVVAGSTVYLPVQQPGALLYLGDGHAVQGDGETTQWALETSLDVAFRVELVKRHPIAMPRVESPEQIAVLGQAGSSDDALRLATSGLLRWLQQDYGLSLAQATQVLGVAGRYRVANLAGRSVGVAASIDKAVLRTLQPVSAPATDRPDTTPAAH</sequence>